<evidence type="ECO:0000256" key="2">
    <source>
        <dbReference type="ARBA" id="ARBA00023015"/>
    </source>
</evidence>
<dbReference type="InterPro" id="IPR011006">
    <property type="entry name" value="CheY-like_superfamily"/>
</dbReference>
<dbReference type="InterPro" id="IPR039420">
    <property type="entry name" value="WalR-like"/>
</dbReference>
<protein>
    <submittedName>
        <fullName evidence="8">DNA-binding response regulator</fullName>
    </submittedName>
</protein>
<dbReference type="Gene3D" id="3.40.50.2300">
    <property type="match status" value="1"/>
</dbReference>
<dbReference type="GO" id="GO:0003677">
    <property type="term" value="F:DNA binding"/>
    <property type="evidence" value="ECO:0007669"/>
    <property type="project" value="UniProtKB-KW"/>
</dbReference>
<dbReference type="STRING" id="1176587.A8C56_14660"/>
<dbReference type="Proteomes" id="UP000077667">
    <property type="component" value="Chromosome"/>
</dbReference>
<dbReference type="SUPFAM" id="SSF46894">
    <property type="entry name" value="C-terminal effector domain of the bipartite response regulators"/>
    <property type="match status" value="1"/>
</dbReference>
<feature type="modified residue" description="4-aspartylphosphate" evidence="5">
    <location>
        <position position="58"/>
    </location>
</feature>
<dbReference type="PROSITE" id="PS50043">
    <property type="entry name" value="HTH_LUXR_2"/>
    <property type="match status" value="1"/>
</dbReference>
<keyword evidence="3 8" id="KW-0238">DNA-binding</keyword>
<evidence type="ECO:0000313" key="8">
    <source>
        <dbReference type="EMBL" id="ANH82045.1"/>
    </source>
</evidence>
<dbReference type="InterPro" id="IPR016032">
    <property type="entry name" value="Sig_transdc_resp-reg_C-effctor"/>
</dbReference>
<name>A0A1A9I404_9BACT</name>
<dbReference type="PANTHER" id="PTHR43214:SF41">
    <property type="entry name" value="NITRATE_NITRITE RESPONSE REGULATOR PROTEIN NARP"/>
    <property type="match status" value="1"/>
</dbReference>
<reference evidence="8 9" key="1">
    <citation type="submission" date="2016-05" db="EMBL/GenBank/DDBJ databases">
        <title>Niabella ginsenosidivorans BS26 whole genome sequencing.</title>
        <authorList>
            <person name="Im W.T."/>
            <person name="Siddiqi M.Z."/>
        </authorList>
    </citation>
    <scope>NUCLEOTIDE SEQUENCE [LARGE SCALE GENOMIC DNA]</scope>
    <source>
        <strain evidence="8 9">BS26</strain>
    </source>
</reference>
<evidence type="ECO:0000256" key="5">
    <source>
        <dbReference type="PROSITE-ProRule" id="PRU00169"/>
    </source>
</evidence>
<dbReference type="PROSITE" id="PS50110">
    <property type="entry name" value="RESPONSE_REGULATORY"/>
    <property type="match status" value="1"/>
</dbReference>
<dbReference type="Gene3D" id="1.10.10.10">
    <property type="entry name" value="Winged helix-like DNA-binding domain superfamily/Winged helix DNA-binding domain"/>
    <property type="match status" value="1"/>
</dbReference>
<evidence type="ECO:0000313" key="9">
    <source>
        <dbReference type="Proteomes" id="UP000077667"/>
    </source>
</evidence>
<dbReference type="SMART" id="SM00448">
    <property type="entry name" value="REC"/>
    <property type="match status" value="1"/>
</dbReference>
<evidence type="ECO:0000256" key="1">
    <source>
        <dbReference type="ARBA" id="ARBA00022553"/>
    </source>
</evidence>
<dbReference type="GO" id="GO:0006355">
    <property type="term" value="P:regulation of DNA-templated transcription"/>
    <property type="evidence" value="ECO:0007669"/>
    <property type="project" value="InterPro"/>
</dbReference>
<dbReference type="PRINTS" id="PR00038">
    <property type="entry name" value="HTHLUXR"/>
</dbReference>
<feature type="domain" description="Response regulatory" evidence="7">
    <location>
        <begin position="7"/>
        <end position="123"/>
    </location>
</feature>
<keyword evidence="4" id="KW-0804">Transcription</keyword>
<evidence type="ECO:0000259" key="7">
    <source>
        <dbReference type="PROSITE" id="PS50110"/>
    </source>
</evidence>
<gene>
    <name evidence="8" type="ORF">A8C56_14660</name>
</gene>
<dbReference type="SMART" id="SM00421">
    <property type="entry name" value="HTH_LUXR"/>
    <property type="match status" value="1"/>
</dbReference>
<feature type="domain" description="HTH luxR-type" evidence="6">
    <location>
        <begin position="145"/>
        <end position="210"/>
    </location>
</feature>
<dbReference type="GO" id="GO:0000160">
    <property type="term" value="P:phosphorelay signal transduction system"/>
    <property type="evidence" value="ECO:0007669"/>
    <property type="project" value="InterPro"/>
</dbReference>
<dbReference type="InterPro" id="IPR000792">
    <property type="entry name" value="Tscrpt_reg_LuxR_C"/>
</dbReference>
<dbReference type="Pfam" id="PF00196">
    <property type="entry name" value="GerE"/>
    <property type="match status" value="1"/>
</dbReference>
<dbReference type="RefSeq" id="WP_067757502.1">
    <property type="nucleotide sequence ID" value="NZ_CP015772.1"/>
</dbReference>
<dbReference type="InterPro" id="IPR058245">
    <property type="entry name" value="NreC/VraR/RcsB-like_REC"/>
</dbReference>
<organism evidence="8 9">
    <name type="scientific">Niabella ginsenosidivorans</name>
    <dbReference type="NCBI Taxonomy" id="1176587"/>
    <lineage>
        <taxon>Bacteria</taxon>
        <taxon>Pseudomonadati</taxon>
        <taxon>Bacteroidota</taxon>
        <taxon>Chitinophagia</taxon>
        <taxon>Chitinophagales</taxon>
        <taxon>Chitinophagaceae</taxon>
        <taxon>Niabella</taxon>
    </lineage>
</organism>
<dbReference type="PROSITE" id="PS00622">
    <property type="entry name" value="HTH_LUXR_1"/>
    <property type="match status" value="1"/>
</dbReference>
<dbReference type="InterPro" id="IPR036388">
    <property type="entry name" value="WH-like_DNA-bd_sf"/>
</dbReference>
<dbReference type="Pfam" id="PF00072">
    <property type="entry name" value="Response_reg"/>
    <property type="match status" value="1"/>
</dbReference>
<keyword evidence="1 5" id="KW-0597">Phosphoprotein</keyword>
<evidence type="ECO:0000256" key="3">
    <source>
        <dbReference type="ARBA" id="ARBA00023125"/>
    </source>
</evidence>
<dbReference type="InterPro" id="IPR001789">
    <property type="entry name" value="Sig_transdc_resp-reg_receiver"/>
</dbReference>
<dbReference type="PANTHER" id="PTHR43214">
    <property type="entry name" value="TWO-COMPONENT RESPONSE REGULATOR"/>
    <property type="match status" value="1"/>
</dbReference>
<keyword evidence="9" id="KW-1185">Reference proteome</keyword>
<keyword evidence="2" id="KW-0805">Transcription regulation</keyword>
<evidence type="ECO:0000259" key="6">
    <source>
        <dbReference type="PROSITE" id="PS50043"/>
    </source>
</evidence>
<dbReference type="SUPFAM" id="SSF52172">
    <property type="entry name" value="CheY-like"/>
    <property type="match status" value="1"/>
</dbReference>
<dbReference type="CDD" id="cd17535">
    <property type="entry name" value="REC_NarL-like"/>
    <property type="match status" value="1"/>
</dbReference>
<sequence length="212" mass="23315">MLHNKISVAIVDDHPVVVEGLKTLLKNDEGIGGIISCVRGKEIIECLQEQPVDLVLLDIILPDANGIELCKEIKKIAPETIILGLSNQAERSIILQMMQNGASGYLLKNASAAELLRCIAEVQEGKTAFSDEVKEIMARPSHHDLEAAIPSLTKREKQILKMIANGDTSQQIAATLFLSTLTVETHRRNLLHKLKAKNVAGLIKRATEYRLL</sequence>
<evidence type="ECO:0000256" key="4">
    <source>
        <dbReference type="ARBA" id="ARBA00023163"/>
    </source>
</evidence>
<dbReference type="CDD" id="cd06170">
    <property type="entry name" value="LuxR_C_like"/>
    <property type="match status" value="1"/>
</dbReference>
<proteinExistence type="predicted"/>
<dbReference type="AlphaFoldDB" id="A0A1A9I404"/>
<accession>A0A1A9I404</accession>
<dbReference type="EMBL" id="CP015772">
    <property type="protein sequence ID" value="ANH82045.1"/>
    <property type="molecule type" value="Genomic_DNA"/>
</dbReference>
<dbReference type="KEGG" id="nia:A8C56_14660"/>